<accession>A0A841PXD3</accession>
<keyword evidence="2" id="KW-0472">Membrane</keyword>
<dbReference type="SUPFAM" id="SSF56601">
    <property type="entry name" value="beta-lactamase/transpeptidase-like"/>
    <property type="match status" value="1"/>
</dbReference>
<protein>
    <submittedName>
        <fullName evidence="4">CubicO group peptidase (Beta-lactamase class C family)</fullName>
    </submittedName>
</protein>
<dbReference type="InterPro" id="IPR012338">
    <property type="entry name" value="Beta-lactam/transpept-like"/>
</dbReference>
<dbReference type="Gene3D" id="3.40.710.10">
    <property type="entry name" value="DD-peptidase/beta-lactamase superfamily"/>
    <property type="match status" value="1"/>
</dbReference>
<dbReference type="InterPro" id="IPR001466">
    <property type="entry name" value="Beta-lactam-related"/>
</dbReference>
<gene>
    <name evidence="4" type="ORF">HNQ94_001120</name>
</gene>
<dbReference type="RefSeq" id="WP_174495243.1">
    <property type="nucleotide sequence ID" value="NZ_CADDWK010000003.1"/>
</dbReference>
<dbReference type="PANTHER" id="PTHR46825">
    <property type="entry name" value="D-ALANYL-D-ALANINE-CARBOXYPEPTIDASE/ENDOPEPTIDASE AMPH"/>
    <property type="match status" value="1"/>
</dbReference>
<feature type="domain" description="Beta-lactamase-related" evidence="3">
    <location>
        <begin position="34"/>
        <end position="327"/>
    </location>
</feature>
<dbReference type="Proteomes" id="UP000581688">
    <property type="component" value="Unassembled WGS sequence"/>
</dbReference>
<sequence>MSIYQNQHHVIENVVTRECFSGVVGIKEKDYSPFVTAYGLANRTENRANDIQTRFGIASGCKLFTAIAISQLVEKNLLSFDTRLKDCLDVSFPQFDNHITVHHLLTHQSGIPDYFDEEIMDDYESLWKQVPMYLIRTGADFLPLFQNEKMMFNPGEKFHYNNAGYILLGLMVEKVSGTSFTEYVEQNIFKLCSMDTSGYFSLDYLPSNSALGYIDNRDGSWRTNVYSIPIKGGADGGAFVTAFDMISFWEALFSRKLLSESYTNILLSPHAKVKDGVHYGYGLWMNSKEDFIWKYHVMGYDPGVSFHSAYYPDRKTQTVILSNNSTGAFPVMKEIEEFYHL</sequence>
<proteinExistence type="predicted"/>
<comment type="subcellular location">
    <subcellularLocation>
        <location evidence="1">Membrane</location>
    </subcellularLocation>
</comment>
<dbReference type="EMBL" id="JACHGH010000003">
    <property type="protein sequence ID" value="MBB6452674.1"/>
    <property type="molecule type" value="Genomic_DNA"/>
</dbReference>
<evidence type="ECO:0000313" key="5">
    <source>
        <dbReference type="Proteomes" id="UP000581688"/>
    </source>
</evidence>
<name>A0A841PXD3_9BACI</name>
<dbReference type="InterPro" id="IPR050491">
    <property type="entry name" value="AmpC-like"/>
</dbReference>
<evidence type="ECO:0000256" key="2">
    <source>
        <dbReference type="ARBA" id="ARBA00023136"/>
    </source>
</evidence>
<dbReference type="Pfam" id="PF00144">
    <property type="entry name" value="Beta-lactamase"/>
    <property type="match status" value="1"/>
</dbReference>
<dbReference type="AlphaFoldDB" id="A0A841PXD3"/>
<evidence type="ECO:0000259" key="3">
    <source>
        <dbReference type="Pfam" id="PF00144"/>
    </source>
</evidence>
<evidence type="ECO:0000313" key="4">
    <source>
        <dbReference type="EMBL" id="MBB6452674.1"/>
    </source>
</evidence>
<reference evidence="4 5" key="1">
    <citation type="submission" date="2020-08" db="EMBL/GenBank/DDBJ databases">
        <title>Genomic Encyclopedia of Type Strains, Phase IV (KMG-IV): sequencing the most valuable type-strain genomes for metagenomic binning, comparative biology and taxonomic classification.</title>
        <authorList>
            <person name="Goeker M."/>
        </authorList>
    </citation>
    <scope>NUCLEOTIDE SEQUENCE [LARGE SCALE GENOMIC DNA]</scope>
    <source>
        <strain evidence="4 5">DSM 19612</strain>
    </source>
</reference>
<dbReference type="GO" id="GO:0016020">
    <property type="term" value="C:membrane"/>
    <property type="evidence" value="ECO:0007669"/>
    <property type="project" value="UniProtKB-SubCell"/>
</dbReference>
<keyword evidence="5" id="KW-1185">Reference proteome</keyword>
<evidence type="ECO:0000256" key="1">
    <source>
        <dbReference type="ARBA" id="ARBA00004370"/>
    </source>
</evidence>
<comment type="caution">
    <text evidence="4">The sequence shown here is derived from an EMBL/GenBank/DDBJ whole genome shotgun (WGS) entry which is preliminary data.</text>
</comment>
<organism evidence="4 5">
    <name type="scientific">Salirhabdus euzebyi</name>
    <dbReference type="NCBI Taxonomy" id="394506"/>
    <lineage>
        <taxon>Bacteria</taxon>
        <taxon>Bacillati</taxon>
        <taxon>Bacillota</taxon>
        <taxon>Bacilli</taxon>
        <taxon>Bacillales</taxon>
        <taxon>Bacillaceae</taxon>
        <taxon>Salirhabdus</taxon>
    </lineage>
</organism>
<dbReference type="PANTHER" id="PTHR46825:SF11">
    <property type="entry name" value="PENICILLIN-BINDING PROTEIN 4"/>
    <property type="match status" value="1"/>
</dbReference>